<sequence length="59" mass="6833">MGRAYSRDKEVMDHVTDMVPLVCVLVVTEATLSDVFFIPTLAEEWVYNFKRQIVNNRGQ</sequence>
<protein>
    <submittedName>
        <fullName evidence="1">Uncharacterized protein</fullName>
    </submittedName>
</protein>
<dbReference type="AlphaFoldDB" id="A0AAV9FLM1"/>
<proteinExistence type="predicted"/>
<reference evidence="1" key="1">
    <citation type="journal article" date="2023" name="Nat. Commun.">
        <title>Diploid and tetraploid genomes of Acorus and the evolution of monocots.</title>
        <authorList>
            <person name="Ma L."/>
            <person name="Liu K.W."/>
            <person name="Li Z."/>
            <person name="Hsiao Y.Y."/>
            <person name="Qi Y."/>
            <person name="Fu T."/>
            <person name="Tang G.D."/>
            <person name="Zhang D."/>
            <person name="Sun W.H."/>
            <person name="Liu D.K."/>
            <person name="Li Y."/>
            <person name="Chen G.Z."/>
            <person name="Liu X.D."/>
            <person name="Liao X.Y."/>
            <person name="Jiang Y.T."/>
            <person name="Yu X."/>
            <person name="Hao Y."/>
            <person name="Huang J."/>
            <person name="Zhao X.W."/>
            <person name="Ke S."/>
            <person name="Chen Y.Y."/>
            <person name="Wu W.L."/>
            <person name="Hsu J.L."/>
            <person name="Lin Y.F."/>
            <person name="Huang M.D."/>
            <person name="Li C.Y."/>
            <person name="Huang L."/>
            <person name="Wang Z.W."/>
            <person name="Zhao X."/>
            <person name="Zhong W.Y."/>
            <person name="Peng D.H."/>
            <person name="Ahmad S."/>
            <person name="Lan S."/>
            <person name="Zhang J.S."/>
            <person name="Tsai W.C."/>
            <person name="Van de Peer Y."/>
            <person name="Liu Z.J."/>
        </authorList>
    </citation>
    <scope>NUCLEOTIDE SEQUENCE</scope>
    <source>
        <strain evidence="1">CP</strain>
    </source>
</reference>
<organism evidence="1 2">
    <name type="scientific">Acorus calamus</name>
    <name type="common">Sweet flag</name>
    <dbReference type="NCBI Taxonomy" id="4465"/>
    <lineage>
        <taxon>Eukaryota</taxon>
        <taxon>Viridiplantae</taxon>
        <taxon>Streptophyta</taxon>
        <taxon>Embryophyta</taxon>
        <taxon>Tracheophyta</taxon>
        <taxon>Spermatophyta</taxon>
        <taxon>Magnoliopsida</taxon>
        <taxon>Liliopsida</taxon>
        <taxon>Acoraceae</taxon>
        <taxon>Acorus</taxon>
    </lineage>
</organism>
<name>A0AAV9FLM1_ACOCL</name>
<gene>
    <name evidence="1" type="ORF">QJS10_CPA01g01402</name>
</gene>
<dbReference type="EMBL" id="JAUJYO010000001">
    <property type="protein sequence ID" value="KAK1326848.1"/>
    <property type="molecule type" value="Genomic_DNA"/>
</dbReference>
<evidence type="ECO:0000313" key="1">
    <source>
        <dbReference type="EMBL" id="KAK1326848.1"/>
    </source>
</evidence>
<comment type="caution">
    <text evidence="1">The sequence shown here is derived from an EMBL/GenBank/DDBJ whole genome shotgun (WGS) entry which is preliminary data.</text>
</comment>
<accession>A0AAV9FLM1</accession>
<evidence type="ECO:0000313" key="2">
    <source>
        <dbReference type="Proteomes" id="UP001180020"/>
    </source>
</evidence>
<reference evidence="1" key="2">
    <citation type="submission" date="2023-06" db="EMBL/GenBank/DDBJ databases">
        <authorList>
            <person name="Ma L."/>
            <person name="Liu K.-W."/>
            <person name="Li Z."/>
            <person name="Hsiao Y.-Y."/>
            <person name="Qi Y."/>
            <person name="Fu T."/>
            <person name="Tang G."/>
            <person name="Zhang D."/>
            <person name="Sun W.-H."/>
            <person name="Liu D.-K."/>
            <person name="Li Y."/>
            <person name="Chen G.-Z."/>
            <person name="Liu X.-D."/>
            <person name="Liao X.-Y."/>
            <person name="Jiang Y.-T."/>
            <person name="Yu X."/>
            <person name="Hao Y."/>
            <person name="Huang J."/>
            <person name="Zhao X.-W."/>
            <person name="Ke S."/>
            <person name="Chen Y.-Y."/>
            <person name="Wu W.-L."/>
            <person name="Hsu J.-L."/>
            <person name="Lin Y.-F."/>
            <person name="Huang M.-D."/>
            <person name="Li C.-Y."/>
            <person name="Huang L."/>
            <person name="Wang Z.-W."/>
            <person name="Zhao X."/>
            <person name="Zhong W.-Y."/>
            <person name="Peng D.-H."/>
            <person name="Ahmad S."/>
            <person name="Lan S."/>
            <person name="Zhang J.-S."/>
            <person name="Tsai W.-C."/>
            <person name="Van De Peer Y."/>
            <person name="Liu Z.-J."/>
        </authorList>
    </citation>
    <scope>NUCLEOTIDE SEQUENCE</scope>
    <source>
        <strain evidence="1">CP</strain>
        <tissue evidence="1">Leaves</tissue>
    </source>
</reference>
<dbReference type="Proteomes" id="UP001180020">
    <property type="component" value="Unassembled WGS sequence"/>
</dbReference>
<keyword evidence="2" id="KW-1185">Reference proteome</keyword>